<evidence type="ECO:0000313" key="1">
    <source>
        <dbReference type="EMBL" id="QKE64318.1"/>
    </source>
</evidence>
<dbReference type="KEGG" id="pcam:HNE05_13455"/>
<sequence length="307" mass="32237">MADLQFLRHLSLAPGQHPAGLLHLSAASALVRCGGQLYVVADDELHLGVFAEGDAAPGQLLRLFAGELAEDKAERKAQKPDLESLALLPAMPGYAQGALLALGSGSKPNRQQAVLLMLDAQGAVQGAPRLIDLRALYQPLHAQFADLNIEGAFLLGQHFILLQRGNQGQAANAAVRFAWPALQAWLLGEQGEAPVADSVELLALGELQGVALGFTDGAALADGRWLFSAVAENTADSYQDGACLGAIIGLVEADGQLRRLASLDGQWKVEGLAVQQRGEKLLLSLVTDADDPQIAASLLALELDLPS</sequence>
<protein>
    <recommendedName>
        <fullName evidence="3">DUF3616 domain-containing protein</fullName>
    </recommendedName>
</protein>
<gene>
    <name evidence="1" type="ORF">HNE05_13455</name>
</gene>
<dbReference type="Proteomes" id="UP000501379">
    <property type="component" value="Chromosome"/>
</dbReference>
<evidence type="ECO:0008006" key="3">
    <source>
        <dbReference type="Google" id="ProtNLM"/>
    </source>
</evidence>
<keyword evidence="2" id="KW-1185">Reference proteome</keyword>
<name>A0A6M8FU10_9GAMM</name>
<dbReference type="InterPro" id="IPR053851">
    <property type="entry name" value="DUF6929"/>
</dbReference>
<organism evidence="1 2">
    <name type="scientific">Aquipseudomonas campi</name>
    <dbReference type="NCBI Taxonomy" id="2731681"/>
    <lineage>
        <taxon>Bacteria</taxon>
        <taxon>Pseudomonadati</taxon>
        <taxon>Pseudomonadota</taxon>
        <taxon>Gammaproteobacteria</taxon>
        <taxon>Pseudomonadales</taxon>
        <taxon>Pseudomonadaceae</taxon>
        <taxon>Aquipseudomonas</taxon>
    </lineage>
</organism>
<dbReference type="RefSeq" id="WP_173209127.1">
    <property type="nucleotide sequence ID" value="NZ_CP053697.2"/>
</dbReference>
<dbReference type="AlphaFoldDB" id="A0A6M8FU10"/>
<proteinExistence type="predicted"/>
<reference evidence="1" key="1">
    <citation type="submission" date="2020-07" db="EMBL/GenBank/DDBJ databases">
        <title>Nitrate ammonifying Pseudomonas campi sp. nov. isolated from German agricultural grassland.</title>
        <authorList>
            <person name="Timsy T."/>
            <person name="Ulrich A."/>
            <person name="Spanner T."/>
            <person name="Foesel B."/>
            <person name="Kolb S."/>
            <person name="Horn M.A."/>
            <person name="Behrendt U."/>
        </authorList>
    </citation>
    <scope>NUCLEOTIDE SEQUENCE</scope>
    <source>
        <strain evidence="1">S1-A32-2</strain>
    </source>
</reference>
<evidence type="ECO:0000313" key="2">
    <source>
        <dbReference type="Proteomes" id="UP000501379"/>
    </source>
</evidence>
<accession>A0A6M8FU10</accession>
<dbReference type="EMBL" id="CP053697">
    <property type="protein sequence ID" value="QKE64318.1"/>
    <property type="molecule type" value="Genomic_DNA"/>
</dbReference>
<dbReference type="Pfam" id="PF22000">
    <property type="entry name" value="DUF6929"/>
    <property type="match status" value="1"/>
</dbReference>